<dbReference type="HAMAP" id="MF_00040">
    <property type="entry name" value="RRF"/>
    <property type="match status" value="1"/>
</dbReference>
<evidence type="ECO:0000259" key="7">
    <source>
        <dbReference type="Pfam" id="PF01765"/>
    </source>
</evidence>
<evidence type="ECO:0000256" key="1">
    <source>
        <dbReference type="ARBA" id="ARBA00004496"/>
    </source>
</evidence>
<keyword evidence="9" id="KW-1185">Reference proteome</keyword>
<dbReference type="NCBIfam" id="TIGR00496">
    <property type="entry name" value="frr"/>
    <property type="match status" value="1"/>
</dbReference>
<evidence type="ECO:0000256" key="6">
    <source>
        <dbReference type="SAM" id="MobiDB-lite"/>
    </source>
</evidence>
<comment type="subcellular location">
    <subcellularLocation>
        <location evidence="1 5">Cytoplasm</location>
    </subcellularLocation>
</comment>
<dbReference type="CDD" id="cd00520">
    <property type="entry name" value="RRF"/>
    <property type="match status" value="1"/>
</dbReference>
<evidence type="ECO:0000256" key="4">
    <source>
        <dbReference type="ARBA" id="ARBA00022917"/>
    </source>
</evidence>
<evidence type="ECO:0000313" key="9">
    <source>
        <dbReference type="Proteomes" id="UP000321424"/>
    </source>
</evidence>
<evidence type="ECO:0000313" key="8">
    <source>
        <dbReference type="EMBL" id="GEM37562.1"/>
    </source>
</evidence>
<dbReference type="FunFam" id="3.30.1360.40:FF:000001">
    <property type="entry name" value="Ribosome-recycling factor"/>
    <property type="match status" value="1"/>
</dbReference>
<dbReference type="GO" id="GO:0006415">
    <property type="term" value="P:translational termination"/>
    <property type="evidence" value="ECO:0007669"/>
    <property type="project" value="UniProtKB-UniRule"/>
</dbReference>
<keyword evidence="4 5" id="KW-0648">Protein biosynthesis</keyword>
<dbReference type="Gene3D" id="3.30.1360.40">
    <property type="match status" value="1"/>
</dbReference>
<dbReference type="Proteomes" id="UP000321424">
    <property type="component" value="Unassembled WGS sequence"/>
</dbReference>
<dbReference type="SUPFAM" id="SSF55194">
    <property type="entry name" value="Ribosome recycling factor, RRF"/>
    <property type="match status" value="1"/>
</dbReference>
<sequence length="190" mass="21126">MEETVVIEEALFDAEEKMEKAVTVAKDDLAGIRTGRANPGMFTRIVVDYYGSLTPITQMSSITVPEPRMVVIKPYEQAQLGAIETAIRNSDLGVNPTNNGDIIRISVPQLTEERRRELAKQAKGKGEDAKVSIRNVRRKAMDELSRIQKDGEAGEDEVGRAEKDLDKTTAKYVGQIDELVKHKEAELLEV</sequence>
<dbReference type="AlphaFoldDB" id="A0A511MA71"/>
<name>A0A511MA71_9NOCA</name>
<evidence type="ECO:0000256" key="3">
    <source>
        <dbReference type="ARBA" id="ARBA00022490"/>
    </source>
</evidence>
<dbReference type="PANTHER" id="PTHR20982:SF3">
    <property type="entry name" value="MITOCHONDRIAL RIBOSOME RECYCLING FACTOR PSEUDO 1"/>
    <property type="match status" value="1"/>
</dbReference>
<dbReference type="InterPro" id="IPR002661">
    <property type="entry name" value="Ribosome_recyc_fac"/>
</dbReference>
<evidence type="ECO:0000256" key="5">
    <source>
        <dbReference type="HAMAP-Rule" id="MF_00040"/>
    </source>
</evidence>
<dbReference type="InterPro" id="IPR036191">
    <property type="entry name" value="RRF_sf"/>
</dbReference>
<dbReference type="Pfam" id="PF01765">
    <property type="entry name" value="RRF"/>
    <property type="match status" value="1"/>
</dbReference>
<proteinExistence type="inferred from homology"/>
<dbReference type="GO" id="GO:0005737">
    <property type="term" value="C:cytoplasm"/>
    <property type="evidence" value="ECO:0007669"/>
    <property type="project" value="UniProtKB-SubCell"/>
</dbReference>
<protein>
    <recommendedName>
        <fullName evidence="5">Ribosome-recycling factor</fullName>
        <shortName evidence="5">RRF</shortName>
    </recommendedName>
    <alternativeName>
        <fullName evidence="5">Ribosome-releasing factor</fullName>
    </alternativeName>
</protein>
<dbReference type="InterPro" id="IPR023584">
    <property type="entry name" value="Ribosome_recyc_fac_dom"/>
</dbReference>
<dbReference type="Gene3D" id="1.10.132.20">
    <property type="entry name" value="Ribosome-recycling factor"/>
    <property type="match status" value="1"/>
</dbReference>
<comment type="caution">
    <text evidence="8">The sequence shown here is derived from an EMBL/GenBank/DDBJ whole genome shotgun (WGS) entry which is preliminary data.</text>
</comment>
<dbReference type="GO" id="GO:0043023">
    <property type="term" value="F:ribosomal large subunit binding"/>
    <property type="evidence" value="ECO:0007669"/>
    <property type="project" value="TreeGrafter"/>
</dbReference>
<keyword evidence="3 5" id="KW-0963">Cytoplasm</keyword>
<feature type="domain" description="Ribosome recycling factor" evidence="7">
    <location>
        <begin position="26"/>
        <end position="188"/>
    </location>
</feature>
<dbReference type="PANTHER" id="PTHR20982">
    <property type="entry name" value="RIBOSOME RECYCLING FACTOR"/>
    <property type="match status" value="1"/>
</dbReference>
<comment type="similarity">
    <text evidence="2 5">Belongs to the RRF family.</text>
</comment>
<reference evidence="8 9" key="1">
    <citation type="submission" date="2019-07" db="EMBL/GenBank/DDBJ databases">
        <title>Whole genome shotgun sequence of Nocardia ninae NBRC 108245.</title>
        <authorList>
            <person name="Hosoyama A."/>
            <person name="Uohara A."/>
            <person name="Ohji S."/>
            <person name="Ichikawa N."/>
        </authorList>
    </citation>
    <scope>NUCLEOTIDE SEQUENCE [LARGE SCALE GENOMIC DNA]</scope>
    <source>
        <strain evidence="8 9">NBRC 108245</strain>
    </source>
</reference>
<evidence type="ECO:0000256" key="2">
    <source>
        <dbReference type="ARBA" id="ARBA00005912"/>
    </source>
</evidence>
<organism evidence="8 9">
    <name type="scientific">Nocardia ninae NBRC 108245</name>
    <dbReference type="NCBI Taxonomy" id="1210091"/>
    <lineage>
        <taxon>Bacteria</taxon>
        <taxon>Bacillati</taxon>
        <taxon>Actinomycetota</taxon>
        <taxon>Actinomycetes</taxon>
        <taxon>Mycobacteriales</taxon>
        <taxon>Nocardiaceae</taxon>
        <taxon>Nocardia</taxon>
    </lineage>
</organism>
<feature type="region of interest" description="Disordered" evidence="6">
    <location>
        <begin position="142"/>
        <end position="164"/>
    </location>
</feature>
<accession>A0A511MA71</accession>
<dbReference type="FunFam" id="1.10.132.20:FF:000001">
    <property type="entry name" value="Ribosome-recycling factor"/>
    <property type="match status" value="1"/>
</dbReference>
<comment type="function">
    <text evidence="5">Responsible for the release of ribosomes from messenger RNA at the termination of protein biosynthesis. May increase the efficiency of translation by recycling ribosomes from one round of translation to another.</text>
</comment>
<gene>
    <name evidence="5 8" type="primary">frr</name>
    <name evidence="8" type="ORF">NN4_20810</name>
</gene>
<dbReference type="EMBL" id="BJXA01000010">
    <property type="protein sequence ID" value="GEM37562.1"/>
    <property type="molecule type" value="Genomic_DNA"/>
</dbReference>